<feature type="compositionally biased region" description="Basic and acidic residues" evidence="1">
    <location>
        <begin position="45"/>
        <end position="56"/>
    </location>
</feature>
<evidence type="ECO:0000256" key="1">
    <source>
        <dbReference type="SAM" id="MobiDB-lite"/>
    </source>
</evidence>
<evidence type="ECO:0000259" key="2">
    <source>
        <dbReference type="Pfam" id="PF09791"/>
    </source>
</evidence>
<dbReference type="GO" id="GO:0005739">
    <property type="term" value="C:mitochondrion"/>
    <property type="evidence" value="ECO:0007669"/>
    <property type="project" value="TreeGrafter"/>
</dbReference>
<dbReference type="InterPro" id="IPR019180">
    <property type="entry name" value="Oxidoreductase-like_N"/>
</dbReference>
<feature type="region of interest" description="Disordered" evidence="1">
    <location>
        <begin position="34"/>
        <end position="56"/>
    </location>
</feature>
<dbReference type="RefSeq" id="XP_015590665.1">
    <property type="nucleotide sequence ID" value="XM_015735179.2"/>
</dbReference>
<dbReference type="PANTHER" id="PTHR21193">
    <property type="entry name" value="OXIDOREDUCTASE-LIKE DOMAIN-CONTAINING PROTEIN 1"/>
    <property type="match status" value="1"/>
</dbReference>
<keyword evidence="3" id="KW-1185">Reference proteome</keyword>
<name>A0AAJ7BPV3_CEPCN</name>
<feature type="domain" description="Oxidoreductase-like" evidence="2">
    <location>
        <begin position="69"/>
        <end position="91"/>
    </location>
</feature>
<dbReference type="KEGG" id="ccin:107265582"/>
<organism evidence="3 4">
    <name type="scientific">Cephus cinctus</name>
    <name type="common">Wheat stem sawfly</name>
    <dbReference type="NCBI Taxonomy" id="211228"/>
    <lineage>
        <taxon>Eukaryota</taxon>
        <taxon>Metazoa</taxon>
        <taxon>Ecdysozoa</taxon>
        <taxon>Arthropoda</taxon>
        <taxon>Hexapoda</taxon>
        <taxon>Insecta</taxon>
        <taxon>Pterygota</taxon>
        <taxon>Neoptera</taxon>
        <taxon>Endopterygota</taxon>
        <taxon>Hymenoptera</taxon>
        <taxon>Cephoidea</taxon>
        <taxon>Cephidae</taxon>
        <taxon>Cephus</taxon>
    </lineage>
</organism>
<evidence type="ECO:0000313" key="3">
    <source>
        <dbReference type="Proteomes" id="UP000694920"/>
    </source>
</evidence>
<dbReference type="Pfam" id="PF09791">
    <property type="entry name" value="Oxidored-like"/>
    <property type="match status" value="1"/>
</dbReference>
<dbReference type="GeneID" id="107265582"/>
<gene>
    <name evidence="4" type="primary">LOC107265582</name>
</gene>
<accession>A0AAJ7BPV3</accession>
<proteinExistence type="predicted"/>
<dbReference type="InterPro" id="IPR039251">
    <property type="entry name" value="OXLD1"/>
</dbReference>
<evidence type="ECO:0000313" key="4">
    <source>
        <dbReference type="RefSeq" id="XP_015590665.1"/>
    </source>
</evidence>
<dbReference type="Proteomes" id="UP000694920">
    <property type="component" value="Unplaced"/>
</dbReference>
<sequence>MTRLARLLTFIPEGQRCSHYVNTFTILRMSSNVDEGSKNKTNKLSNDKTTETEKKYKQRTNEEIDELVAPNNCCMSGCANCVWIQYAEKLSNVLRTSDADVQKIIMDKVEDPNMRVFLSMELHNRKMSDK</sequence>
<protein>
    <submittedName>
        <fullName evidence="4">Uncharacterized protein LOC107265582</fullName>
    </submittedName>
</protein>
<dbReference type="AlphaFoldDB" id="A0AAJ7BPV3"/>
<dbReference type="PANTHER" id="PTHR21193:SF3">
    <property type="entry name" value="OXIDOREDUCTASE-LIKE DOMAIN-CONTAINING PROTEIN 1"/>
    <property type="match status" value="1"/>
</dbReference>
<reference evidence="4" key="1">
    <citation type="submission" date="2025-08" db="UniProtKB">
        <authorList>
            <consortium name="RefSeq"/>
        </authorList>
    </citation>
    <scope>IDENTIFICATION</scope>
</reference>